<dbReference type="InterPro" id="IPR023096">
    <property type="entry name" value="G6P_Isomerase_C"/>
</dbReference>
<dbReference type="InterPro" id="IPR001672">
    <property type="entry name" value="G6P_Isomerase"/>
</dbReference>
<dbReference type="GO" id="GO:0005829">
    <property type="term" value="C:cytosol"/>
    <property type="evidence" value="ECO:0007669"/>
    <property type="project" value="TreeGrafter"/>
</dbReference>
<dbReference type="NCBIfam" id="NF001211">
    <property type="entry name" value="PRK00179.1"/>
    <property type="match status" value="1"/>
</dbReference>
<feature type="active site" evidence="7">
    <location>
        <position position="491"/>
    </location>
</feature>
<dbReference type="PROSITE" id="PS51463">
    <property type="entry name" value="P_GLUCOSE_ISOMERASE_3"/>
    <property type="match status" value="1"/>
</dbReference>
<dbReference type="Gene3D" id="3.40.50.10490">
    <property type="entry name" value="Glucose-6-phosphate isomerase like protein, domain 1"/>
    <property type="match status" value="2"/>
</dbReference>
<dbReference type="EMBL" id="AKGD01000001">
    <property type="protein sequence ID" value="EIT72139.1"/>
    <property type="molecule type" value="Genomic_DNA"/>
</dbReference>
<protein>
    <recommendedName>
        <fullName evidence="7">Glucose-6-phosphate isomerase</fullName>
        <shortName evidence="7">GPI</shortName>
        <ecNumber evidence="7">5.3.1.9</ecNumber>
    </recommendedName>
    <alternativeName>
        <fullName evidence="7">Phosphoglucose isomerase</fullName>
        <shortName evidence="7">PGI</shortName>
    </alternativeName>
    <alternativeName>
        <fullName evidence="7">Phosphohexose isomerase</fullName>
        <shortName evidence="7">PHI</shortName>
    </alternativeName>
</protein>
<dbReference type="InterPro" id="IPR046348">
    <property type="entry name" value="SIS_dom_sf"/>
</dbReference>
<evidence type="ECO:0000256" key="2">
    <source>
        <dbReference type="ARBA" id="ARBA00006604"/>
    </source>
</evidence>
<dbReference type="OrthoDB" id="140919at2"/>
<dbReference type="CDD" id="cd05016">
    <property type="entry name" value="SIS_PGI_2"/>
    <property type="match status" value="1"/>
</dbReference>
<evidence type="ECO:0000256" key="7">
    <source>
        <dbReference type="HAMAP-Rule" id="MF_00473"/>
    </source>
</evidence>
<proteinExistence type="inferred from homology"/>
<keyword evidence="5 7" id="KW-0413">Isomerase</keyword>
<dbReference type="PANTHER" id="PTHR11469">
    <property type="entry name" value="GLUCOSE-6-PHOSPHATE ISOMERASE"/>
    <property type="match status" value="1"/>
</dbReference>
<keyword evidence="10" id="KW-1185">Reference proteome</keyword>
<comment type="catalytic activity">
    <reaction evidence="6 7 8">
        <text>alpha-D-glucose 6-phosphate = beta-D-fructose 6-phosphate</text>
        <dbReference type="Rhea" id="RHEA:11816"/>
        <dbReference type="ChEBI" id="CHEBI:57634"/>
        <dbReference type="ChEBI" id="CHEBI:58225"/>
        <dbReference type="EC" id="5.3.1.9"/>
    </reaction>
</comment>
<evidence type="ECO:0000256" key="1">
    <source>
        <dbReference type="ARBA" id="ARBA00004926"/>
    </source>
</evidence>
<comment type="function">
    <text evidence="7">Catalyzes the reversible isomerization of glucose-6-phosphate to fructose-6-phosphate.</text>
</comment>
<dbReference type="UniPathway" id="UPA00109">
    <property type="reaction ID" value="UER00181"/>
</dbReference>
<dbReference type="GO" id="GO:0048029">
    <property type="term" value="F:monosaccharide binding"/>
    <property type="evidence" value="ECO:0007669"/>
    <property type="project" value="TreeGrafter"/>
</dbReference>
<dbReference type="InterPro" id="IPR035476">
    <property type="entry name" value="SIS_PGI_1"/>
</dbReference>
<dbReference type="PROSITE" id="PS00765">
    <property type="entry name" value="P_GLUCOSE_ISOMERASE_1"/>
    <property type="match status" value="1"/>
</dbReference>
<dbReference type="GO" id="GO:0006094">
    <property type="term" value="P:gluconeogenesis"/>
    <property type="evidence" value="ECO:0007669"/>
    <property type="project" value="UniProtKB-UniRule"/>
</dbReference>
<dbReference type="PROSITE" id="PS00174">
    <property type="entry name" value="P_GLUCOSE_ISOMERASE_2"/>
    <property type="match status" value="1"/>
</dbReference>
<dbReference type="GO" id="GO:0051156">
    <property type="term" value="P:glucose 6-phosphate metabolic process"/>
    <property type="evidence" value="ECO:0007669"/>
    <property type="project" value="TreeGrafter"/>
</dbReference>
<evidence type="ECO:0000256" key="6">
    <source>
        <dbReference type="ARBA" id="ARBA00029321"/>
    </source>
</evidence>
<evidence type="ECO:0000256" key="8">
    <source>
        <dbReference type="RuleBase" id="RU000612"/>
    </source>
</evidence>
<comment type="subcellular location">
    <subcellularLocation>
        <location evidence="7">Cytoplasm</location>
    </subcellularLocation>
</comment>
<dbReference type="InterPro" id="IPR035482">
    <property type="entry name" value="SIS_PGI_2"/>
</dbReference>
<evidence type="ECO:0000256" key="4">
    <source>
        <dbReference type="ARBA" id="ARBA00023152"/>
    </source>
</evidence>
<dbReference type="UniPathway" id="UPA00138"/>
<evidence type="ECO:0000256" key="3">
    <source>
        <dbReference type="ARBA" id="ARBA00022432"/>
    </source>
</evidence>
<name>I7ZJN1_9GAMM</name>
<dbReference type="PANTHER" id="PTHR11469:SF1">
    <property type="entry name" value="GLUCOSE-6-PHOSPHATE ISOMERASE"/>
    <property type="match status" value="1"/>
</dbReference>
<reference evidence="9 10" key="1">
    <citation type="journal article" date="2012" name="J. Bacteriol.">
        <title>Genome Sequence of n-Alkane-Degrading Hydrocarboniphaga effusa Strain AP103T (ATCC BAA-332T).</title>
        <authorList>
            <person name="Chang H.K."/>
            <person name="Zylstra G.J."/>
            <person name="Chae J.C."/>
        </authorList>
    </citation>
    <scope>NUCLEOTIDE SEQUENCE [LARGE SCALE GENOMIC DNA]</scope>
    <source>
        <strain evidence="9 10">AP103</strain>
    </source>
</reference>
<keyword evidence="3 7" id="KW-0312">Gluconeogenesis</keyword>
<dbReference type="RefSeq" id="WP_007185219.1">
    <property type="nucleotide sequence ID" value="NZ_AKGD01000001.1"/>
</dbReference>
<evidence type="ECO:0000313" key="10">
    <source>
        <dbReference type="Proteomes" id="UP000003704"/>
    </source>
</evidence>
<feature type="active site" evidence="7">
    <location>
        <position position="388"/>
    </location>
</feature>
<sequence length="500" mass="53708">MSFPEIPADQSPEWSSLQSAAARIRHRIRDDGVLRHCDPAAVLAIEELGIELDGTRQWLDAAALDSLHAFARAQQLEARRDALLGGALVNHSERRAALHGALRSPKTASIVSGGQDVVPLVHATLARMRELADALHAGRLTGAGGTPITDIVNIGIGGSDLGPRLVCDALQDEAPDHLRVHFLSNVDGTGAARLMRKLRPAATLFIVSSKSFATRETRLNAKTLFAWCLASGLSASELQAQVFAVTARPAAAEEFGIAADNILPLWDWVGGRFSVWSAIGLPVALQLGYRKFEEMLAGAAAMDQHFAKAELEQNLPMRMALLAIWNGTVLNMPSHCAVAYDDRLRLFVDWLQQLEMESNGKGRTASGERLAYATSQVVWGGLGTNDQHAYFQLLREGTRETSIDLLCVQQPSHACAEHHVALLANARAQADALADRVGGRAGGNAVSVLSMKKFDPHMLGMLLSAFEHRTAMIGAALGINSFDQPGVELGKQMAAALEQA</sequence>
<dbReference type="AlphaFoldDB" id="I7ZJN1"/>
<dbReference type="CDD" id="cd05015">
    <property type="entry name" value="SIS_PGI_1"/>
    <property type="match status" value="1"/>
</dbReference>
<dbReference type="Pfam" id="PF00342">
    <property type="entry name" value="PGI"/>
    <property type="match status" value="2"/>
</dbReference>
<keyword evidence="7" id="KW-0963">Cytoplasm</keyword>
<dbReference type="GO" id="GO:0004347">
    <property type="term" value="F:glucose-6-phosphate isomerase activity"/>
    <property type="evidence" value="ECO:0007669"/>
    <property type="project" value="UniProtKB-UniRule"/>
</dbReference>
<accession>I7ZJN1</accession>
<dbReference type="PRINTS" id="PR00662">
    <property type="entry name" value="G6PISOMERASE"/>
</dbReference>
<comment type="pathway">
    <text evidence="7">Carbohydrate biosynthesis; gluconeogenesis.</text>
</comment>
<comment type="caution">
    <text evidence="9">The sequence shown here is derived from an EMBL/GenBank/DDBJ whole genome shotgun (WGS) entry which is preliminary data.</text>
</comment>
<dbReference type="EC" id="5.3.1.9" evidence="7"/>
<evidence type="ECO:0000256" key="5">
    <source>
        <dbReference type="ARBA" id="ARBA00023235"/>
    </source>
</evidence>
<dbReference type="InterPro" id="IPR018189">
    <property type="entry name" value="Phosphoglucose_isomerase_CS"/>
</dbReference>
<dbReference type="GO" id="GO:0097367">
    <property type="term" value="F:carbohydrate derivative binding"/>
    <property type="evidence" value="ECO:0007669"/>
    <property type="project" value="InterPro"/>
</dbReference>
<keyword evidence="4 7" id="KW-0324">Glycolysis</keyword>
<dbReference type="PATRIC" id="fig|1172194.4.peg.2199"/>
<comment type="pathway">
    <text evidence="1 7 8">Carbohydrate degradation; glycolysis; D-glyceraldehyde 3-phosphate and glycerone phosphate from D-glucose: step 2/4.</text>
</comment>
<dbReference type="Proteomes" id="UP000003704">
    <property type="component" value="Unassembled WGS sequence"/>
</dbReference>
<dbReference type="Gene3D" id="1.10.1390.10">
    <property type="match status" value="1"/>
</dbReference>
<evidence type="ECO:0000313" key="9">
    <source>
        <dbReference type="EMBL" id="EIT72139.1"/>
    </source>
</evidence>
<feature type="active site" description="Proton donor" evidence="7">
    <location>
        <position position="357"/>
    </location>
</feature>
<organism evidence="9 10">
    <name type="scientific">Hydrocarboniphaga effusa AP103</name>
    <dbReference type="NCBI Taxonomy" id="1172194"/>
    <lineage>
        <taxon>Bacteria</taxon>
        <taxon>Pseudomonadati</taxon>
        <taxon>Pseudomonadota</taxon>
        <taxon>Gammaproteobacteria</taxon>
        <taxon>Nevskiales</taxon>
        <taxon>Nevskiaceae</taxon>
        <taxon>Hydrocarboniphaga</taxon>
    </lineage>
</organism>
<dbReference type="HAMAP" id="MF_00473">
    <property type="entry name" value="G6P_isomerase"/>
    <property type="match status" value="1"/>
</dbReference>
<dbReference type="GO" id="GO:0006096">
    <property type="term" value="P:glycolytic process"/>
    <property type="evidence" value="ECO:0007669"/>
    <property type="project" value="UniProtKB-UniRule"/>
</dbReference>
<dbReference type="STRING" id="1172194.WQQ_22760"/>
<comment type="similarity">
    <text evidence="2 7 8">Belongs to the GPI family.</text>
</comment>
<dbReference type="SUPFAM" id="SSF53697">
    <property type="entry name" value="SIS domain"/>
    <property type="match status" value="1"/>
</dbReference>
<gene>
    <name evidence="7" type="primary">pgi</name>
    <name evidence="9" type="ORF">WQQ_22760</name>
</gene>